<dbReference type="Proteomes" id="UP001161497">
    <property type="component" value="Chromosome"/>
</dbReference>
<dbReference type="EMBL" id="OX458932">
    <property type="protein sequence ID" value="CAI9085116.1"/>
    <property type="molecule type" value="Genomic_DNA"/>
</dbReference>
<sequence length="42" mass="4620">MRQLGRLKPELGLLVRDEGPSSESQQTTVPAVFSVFLFLCLG</sequence>
<organism evidence="1 2">
    <name type="scientific">Candidatus Methylacidiphilum fumarolicum</name>
    <dbReference type="NCBI Taxonomy" id="591154"/>
    <lineage>
        <taxon>Bacteria</taxon>
        <taxon>Pseudomonadati</taxon>
        <taxon>Verrucomicrobiota</taxon>
        <taxon>Methylacidiphilae</taxon>
        <taxon>Methylacidiphilales</taxon>
        <taxon>Methylacidiphilaceae</taxon>
        <taxon>Methylacidiphilum (ex Ratnadevi et al. 2023)</taxon>
    </lineage>
</organism>
<keyword evidence="2" id="KW-1185">Reference proteome</keyword>
<gene>
    <name evidence="1" type="ORF">MFUM_0735</name>
</gene>
<evidence type="ECO:0000313" key="2">
    <source>
        <dbReference type="Proteomes" id="UP001161497"/>
    </source>
</evidence>
<name>A0ABN8XCY5_9BACT</name>
<reference evidence="1" key="1">
    <citation type="submission" date="2023-03" db="EMBL/GenBank/DDBJ databases">
        <authorList>
            <person name="Cremers G."/>
            <person name="Picone N."/>
        </authorList>
    </citation>
    <scope>NUCLEOTIDE SEQUENCE</scope>
    <source>
        <strain evidence="1">Sample_alias</strain>
    </source>
</reference>
<proteinExistence type="predicted"/>
<evidence type="ECO:0000313" key="1">
    <source>
        <dbReference type="EMBL" id="CAI9085116.1"/>
    </source>
</evidence>
<accession>A0ABN8XCY5</accession>
<protein>
    <submittedName>
        <fullName evidence="1">Uncharacterized protein</fullName>
    </submittedName>
</protein>